<keyword evidence="6" id="KW-1185">Reference proteome</keyword>
<evidence type="ECO:0000256" key="1">
    <source>
        <dbReference type="ARBA" id="ARBA00022729"/>
    </source>
</evidence>
<dbReference type="RefSeq" id="WP_231552675.1">
    <property type="nucleotide sequence ID" value="NZ_ARXV01000008.1"/>
</dbReference>
<dbReference type="InterPro" id="IPR003646">
    <property type="entry name" value="SH3-like_bac-type"/>
</dbReference>
<dbReference type="Gene3D" id="2.30.30.40">
    <property type="entry name" value="SH3 Domains"/>
    <property type="match status" value="1"/>
</dbReference>
<evidence type="ECO:0000256" key="2">
    <source>
        <dbReference type="SAM" id="SignalP"/>
    </source>
</evidence>
<feature type="chain" id="PRO_5001910350" description="SH3b domain-containing protein" evidence="2">
    <location>
        <begin position="25"/>
        <end position="251"/>
    </location>
</feature>
<dbReference type="Gene3D" id="2.40.160.20">
    <property type="match status" value="1"/>
</dbReference>
<evidence type="ECO:0000313" key="5">
    <source>
        <dbReference type="EMBL" id="KGD64530.1"/>
    </source>
</evidence>
<feature type="signal peptide" evidence="2">
    <location>
        <begin position="1"/>
        <end position="24"/>
    </location>
</feature>
<dbReference type="eggNOG" id="COG3807">
    <property type="taxonomic scope" value="Bacteria"/>
</dbReference>
<organism evidence="5 6">
    <name type="scientific">Alcanivorax nanhaiticus</name>
    <dbReference type="NCBI Taxonomy" id="1177154"/>
    <lineage>
        <taxon>Bacteria</taxon>
        <taxon>Pseudomonadati</taxon>
        <taxon>Pseudomonadota</taxon>
        <taxon>Gammaproteobacteria</taxon>
        <taxon>Oceanospirillales</taxon>
        <taxon>Alcanivoracaceae</taxon>
        <taxon>Alcanivorax</taxon>
    </lineage>
</organism>
<sequence>MWSEVYFKMLLWAVCVVLAPWALAEPAEAPPVQVKVDTHYIEVHTGPGRGYPVFHVVERHAPLTVLFERGGWIKVQTARGQMGWVPREALQETQDGTGAAPALLSSADDRFRNHWHVSLLGGAFDGASSLSAAAGYRFTENLTVESMYTQASGDFSNNRLLELNVQHEIFPRWRLSPYFMLGTGRAVIEPRATLVRPENREENYAQGGAGLKFYLARGFVLRSEYRSYVLFTEENQNRNLEEWKLGFSVLF</sequence>
<dbReference type="Pfam" id="PF13505">
    <property type="entry name" value="OMP_b-brl"/>
    <property type="match status" value="1"/>
</dbReference>
<accession>A0A095UPS8</accession>
<dbReference type="InterPro" id="IPR027385">
    <property type="entry name" value="Beta-barrel_OMP"/>
</dbReference>
<dbReference type="InterPro" id="IPR011250">
    <property type="entry name" value="OMP/PagP_B-barrel"/>
</dbReference>
<evidence type="ECO:0000313" key="6">
    <source>
        <dbReference type="Proteomes" id="UP000029444"/>
    </source>
</evidence>
<dbReference type="Pfam" id="PF08239">
    <property type="entry name" value="SH3_3"/>
    <property type="match status" value="1"/>
</dbReference>
<evidence type="ECO:0008006" key="7">
    <source>
        <dbReference type="Google" id="ProtNLM"/>
    </source>
</evidence>
<dbReference type="AlphaFoldDB" id="A0A095UPS8"/>
<dbReference type="PATRIC" id="fig|1177154.3.peg.2326"/>
<dbReference type="EMBL" id="ARXV01000008">
    <property type="protein sequence ID" value="KGD64530.1"/>
    <property type="molecule type" value="Genomic_DNA"/>
</dbReference>
<name>A0A095UPS8_9GAMM</name>
<dbReference type="Proteomes" id="UP000029444">
    <property type="component" value="Unassembled WGS sequence"/>
</dbReference>
<comment type="caution">
    <text evidence="5">The sequence shown here is derived from an EMBL/GenBank/DDBJ whole genome shotgun (WGS) entry which is preliminary data.</text>
</comment>
<feature type="domain" description="Outer membrane protein beta-barrel" evidence="4">
    <location>
        <begin position="121"/>
        <end position="251"/>
    </location>
</feature>
<dbReference type="STRING" id="1177154.Y5S_02285"/>
<protein>
    <recommendedName>
        <fullName evidence="7">SH3b domain-containing protein</fullName>
    </recommendedName>
</protein>
<gene>
    <name evidence="5" type="ORF">Y5S_02285</name>
</gene>
<proteinExistence type="predicted"/>
<reference evidence="5 6" key="1">
    <citation type="submission" date="2012-09" db="EMBL/GenBank/DDBJ databases">
        <title>Genome Sequence of alkane-degrading Bacterium Alcanivorax sp. 19-m-6.</title>
        <authorList>
            <person name="Lai Q."/>
            <person name="Shao Z."/>
        </authorList>
    </citation>
    <scope>NUCLEOTIDE SEQUENCE [LARGE SCALE GENOMIC DNA]</scope>
    <source>
        <strain evidence="5 6">19-m-6</strain>
    </source>
</reference>
<feature type="domain" description="SH3b" evidence="3">
    <location>
        <begin position="43"/>
        <end position="90"/>
    </location>
</feature>
<evidence type="ECO:0000259" key="4">
    <source>
        <dbReference type="Pfam" id="PF13505"/>
    </source>
</evidence>
<keyword evidence="1 2" id="KW-0732">Signal</keyword>
<dbReference type="SUPFAM" id="SSF56925">
    <property type="entry name" value="OMPA-like"/>
    <property type="match status" value="1"/>
</dbReference>
<evidence type="ECO:0000259" key="3">
    <source>
        <dbReference type="Pfam" id="PF08239"/>
    </source>
</evidence>